<dbReference type="EMBL" id="FOXO01000001">
    <property type="protein sequence ID" value="SFP37656.1"/>
    <property type="molecule type" value="Genomic_DNA"/>
</dbReference>
<evidence type="ECO:0008006" key="5">
    <source>
        <dbReference type="Google" id="ProtNLM"/>
    </source>
</evidence>
<evidence type="ECO:0000313" key="3">
    <source>
        <dbReference type="EMBL" id="SFP37656.1"/>
    </source>
</evidence>
<proteinExistence type="predicted"/>
<keyword evidence="2" id="KW-0812">Transmembrane</keyword>
<keyword evidence="1" id="KW-0175">Coiled coil</keyword>
<evidence type="ECO:0000256" key="2">
    <source>
        <dbReference type="SAM" id="Phobius"/>
    </source>
</evidence>
<sequence length="118" mass="13402">MSGRLRILLIILLIVFAVFLARQIHKKKVDIRYVLPWFLLIVVLGGLVIFPQVVEFITTLAGIALPINMLFLCGFIFSLTIIYSLTITVSKMNSEIKELSQKIALLEKKIRETDNGNK</sequence>
<organism evidence="3 4">
    <name type="scientific">Butyrivibrio proteoclasticus</name>
    <dbReference type="NCBI Taxonomy" id="43305"/>
    <lineage>
        <taxon>Bacteria</taxon>
        <taxon>Bacillati</taxon>
        <taxon>Bacillota</taxon>
        <taxon>Clostridia</taxon>
        <taxon>Lachnospirales</taxon>
        <taxon>Lachnospiraceae</taxon>
        <taxon>Butyrivibrio</taxon>
    </lineage>
</organism>
<gene>
    <name evidence="3" type="ORF">SAMN04487928_101148</name>
</gene>
<dbReference type="InterPro" id="IPR019277">
    <property type="entry name" value="DUF2304"/>
</dbReference>
<dbReference type="RefSeq" id="WP_074882916.1">
    <property type="nucleotide sequence ID" value="NZ_FOXO01000001.1"/>
</dbReference>
<feature type="transmembrane region" description="Helical" evidence="2">
    <location>
        <begin position="60"/>
        <end position="85"/>
    </location>
</feature>
<feature type="transmembrane region" description="Helical" evidence="2">
    <location>
        <begin position="34"/>
        <end position="54"/>
    </location>
</feature>
<evidence type="ECO:0000313" key="4">
    <source>
        <dbReference type="Proteomes" id="UP000182624"/>
    </source>
</evidence>
<dbReference type="Pfam" id="PF10066">
    <property type="entry name" value="DUF2304"/>
    <property type="match status" value="1"/>
</dbReference>
<evidence type="ECO:0000256" key="1">
    <source>
        <dbReference type="SAM" id="Coils"/>
    </source>
</evidence>
<dbReference type="OrthoDB" id="2876319at2"/>
<feature type="transmembrane region" description="Helical" evidence="2">
    <location>
        <begin position="6"/>
        <end position="22"/>
    </location>
</feature>
<keyword evidence="2" id="KW-0472">Membrane</keyword>
<accession>A0A1I5PVH0</accession>
<keyword evidence="4" id="KW-1185">Reference proteome</keyword>
<protein>
    <recommendedName>
        <fullName evidence="5">DUF2304 domain-containing protein</fullName>
    </recommendedName>
</protein>
<keyword evidence="2" id="KW-1133">Transmembrane helix</keyword>
<feature type="coiled-coil region" evidence="1">
    <location>
        <begin position="89"/>
        <end position="116"/>
    </location>
</feature>
<reference evidence="4" key="1">
    <citation type="submission" date="2016-10" db="EMBL/GenBank/DDBJ databases">
        <authorList>
            <person name="Varghese N."/>
            <person name="Submissions S."/>
        </authorList>
    </citation>
    <scope>NUCLEOTIDE SEQUENCE [LARGE SCALE GENOMIC DNA]</scope>
    <source>
        <strain evidence="4">P18</strain>
    </source>
</reference>
<name>A0A1I5PVH0_9FIRM</name>
<dbReference type="AlphaFoldDB" id="A0A1I5PVH0"/>
<dbReference type="Proteomes" id="UP000182624">
    <property type="component" value="Unassembled WGS sequence"/>
</dbReference>